<dbReference type="EMBL" id="GBRH01228371">
    <property type="protein sequence ID" value="JAD69524.1"/>
    <property type="molecule type" value="Transcribed_RNA"/>
</dbReference>
<reference evidence="1" key="1">
    <citation type="submission" date="2014-09" db="EMBL/GenBank/DDBJ databases">
        <authorList>
            <person name="Magalhaes I.L.F."/>
            <person name="Oliveira U."/>
            <person name="Santos F.R."/>
            <person name="Vidigal T.H.D.A."/>
            <person name="Brescovit A.D."/>
            <person name="Santos A.J."/>
        </authorList>
    </citation>
    <scope>NUCLEOTIDE SEQUENCE</scope>
    <source>
        <tissue evidence="1">Shoot tissue taken approximately 20 cm above the soil surface</tissue>
    </source>
</reference>
<protein>
    <submittedName>
        <fullName evidence="1">Uncharacterized protein</fullName>
    </submittedName>
</protein>
<evidence type="ECO:0000313" key="1">
    <source>
        <dbReference type="EMBL" id="JAD69524.1"/>
    </source>
</evidence>
<reference evidence="1" key="2">
    <citation type="journal article" date="2015" name="Data Brief">
        <title>Shoot transcriptome of the giant reed, Arundo donax.</title>
        <authorList>
            <person name="Barrero R.A."/>
            <person name="Guerrero F.D."/>
            <person name="Moolhuijzen P."/>
            <person name="Goolsby J.A."/>
            <person name="Tidwell J."/>
            <person name="Bellgard S.E."/>
            <person name="Bellgard M.I."/>
        </authorList>
    </citation>
    <scope>NUCLEOTIDE SEQUENCE</scope>
    <source>
        <tissue evidence="1">Shoot tissue taken approximately 20 cm above the soil surface</tissue>
    </source>
</reference>
<name>A0A0A9BZP6_ARUDO</name>
<proteinExistence type="predicted"/>
<organism evidence="1">
    <name type="scientific">Arundo donax</name>
    <name type="common">Giant reed</name>
    <name type="synonym">Donax arundinaceus</name>
    <dbReference type="NCBI Taxonomy" id="35708"/>
    <lineage>
        <taxon>Eukaryota</taxon>
        <taxon>Viridiplantae</taxon>
        <taxon>Streptophyta</taxon>
        <taxon>Embryophyta</taxon>
        <taxon>Tracheophyta</taxon>
        <taxon>Spermatophyta</taxon>
        <taxon>Magnoliopsida</taxon>
        <taxon>Liliopsida</taxon>
        <taxon>Poales</taxon>
        <taxon>Poaceae</taxon>
        <taxon>PACMAD clade</taxon>
        <taxon>Arundinoideae</taxon>
        <taxon>Arundineae</taxon>
        <taxon>Arundo</taxon>
    </lineage>
</organism>
<dbReference type="AlphaFoldDB" id="A0A0A9BZP6"/>
<accession>A0A0A9BZP6</accession>
<sequence length="25" mass="2868">MFLLARHTLVLKAQMRTGRKASPKL</sequence>